<comment type="caution">
    <text evidence="1">The sequence shown here is derived from an EMBL/GenBank/DDBJ whole genome shotgun (WGS) entry which is preliminary data.</text>
</comment>
<dbReference type="RefSeq" id="WP_211802179.1">
    <property type="nucleotide sequence ID" value="NZ_JAGSCS010000014.1"/>
</dbReference>
<name>A0A941HR92_9CLOT</name>
<keyword evidence="2" id="KW-1185">Reference proteome</keyword>
<protein>
    <submittedName>
        <fullName evidence="1">P27 family phage terminase small subunit</fullName>
    </submittedName>
</protein>
<sequence>MAKKASTFDGIRKKTISDMKKMNVYKPEYDPVIEIYSELREQYRILYDRFKDSGYEFEVETLQGGMKKAPIVSTLESLRKDIITYADRLCLNPKAADSVKIEIPRKSVLAETLSKL</sequence>
<dbReference type="EMBL" id="JAGSCS010000014">
    <property type="protein sequence ID" value="MBR0576760.1"/>
    <property type="molecule type" value="Genomic_DNA"/>
</dbReference>
<dbReference type="AlphaFoldDB" id="A0A941HR92"/>
<evidence type="ECO:0000313" key="2">
    <source>
        <dbReference type="Proteomes" id="UP000675379"/>
    </source>
</evidence>
<evidence type="ECO:0000313" key="1">
    <source>
        <dbReference type="EMBL" id="MBR0576760.1"/>
    </source>
</evidence>
<reference evidence="1" key="1">
    <citation type="submission" date="2021-04" db="EMBL/GenBank/DDBJ databases">
        <title>Proteiniclasticum sedimins sp. nov., an obligate anaerobic bacterium isolated from anaerobic sludge.</title>
        <authorList>
            <person name="Liu J."/>
        </authorList>
    </citation>
    <scope>NUCLEOTIDE SEQUENCE</scope>
    <source>
        <strain evidence="1">BAD-10</strain>
    </source>
</reference>
<dbReference type="Pfam" id="PF05119">
    <property type="entry name" value="Terminase_4"/>
    <property type="match status" value="1"/>
</dbReference>
<dbReference type="InterPro" id="IPR006448">
    <property type="entry name" value="Phage_term_ssu_P27"/>
</dbReference>
<dbReference type="Proteomes" id="UP000675379">
    <property type="component" value="Unassembled WGS sequence"/>
</dbReference>
<proteinExistence type="predicted"/>
<gene>
    <name evidence="1" type="ORF">KCG48_10490</name>
</gene>
<accession>A0A941HR92</accession>
<organism evidence="1 2">
    <name type="scientific">Proteiniclasticum sediminis</name>
    <dbReference type="NCBI Taxonomy" id="2804028"/>
    <lineage>
        <taxon>Bacteria</taxon>
        <taxon>Bacillati</taxon>
        <taxon>Bacillota</taxon>
        <taxon>Clostridia</taxon>
        <taxon>Eubacteriales</taxon>
        <taxon>Clostridiaceae</taxon>
        <taxon>Proteiniclasticum</taxon>
    </lineage>
</organism>